<evidence type="ECO:0000313" key="3">
    <source>
        <dbReference type="Proteomes" id="UP000027002"/>
    </source>
</evidence>
<name>A0A8E5MGQ3_USTVR</name>
<evidence type="ECO:0000256" key="1">
    <source>
        <dbReference type="SAM" id="MobiDB-lite"/>
    </source>
</evidence>
<reference evidence="2" key="1">
    <citation type="submission" date="2020-03" db="EMBL/GenBank/DDBJ databases">
        <title>A mixture of massive structural variations and highly conserved coding sequences in Ustilaginoidea virens genome.</title>
        <authorList>
            <person name="Zhang K."/>
            <person name="Zhao Z."/>
            <person name="Zhang Z."/>
            <person name="Li Y."/>
            <person name="Hsiang T."/>
            <person name="Sun W."/>
        </authorList>
    </citation>
    <scope>NUCLEOTIDE SEQUENCE</scope>
    <source>
        <strain evidence="2">UV-8b</strain>
    </source>
</reference>
<accession>A0A8E5MGQ3</accession>
<proteinExistence type="predicted"/>
<sequence length="62" mass="6482">MRVPSVDGNWTDHSPDAAWLGDGEERLPRFGSPSSLHLSVPASCCVAMSATSQDHPMTATGG</sequence>
<dbReference type="EMBL" id="CP072754">
    <property type="protein sequence ID" value="QUC18831.1"/>
    <property type="molecule type" value="Genomic_DNA"/>
</dbReference>
<organism evidence="2 3">
    <name type="scientific">Ustilaginoidea virens</name>
    <name type="common">Rice false smut fungus</name>
    <name type="synonym">Villosiclava virens</name>
    <dbReference type="NCBI Taxonomy" id="1159556"/>
    <lineage>
        <taxon>Eukaryota</taxon>
        <taxon>Fungi</taxon>
        <taxon>Dikarya</taxon>
        <taxon>Ascomycota</taxon>
        <taxon>Pezizomycotina</taxon>
        <taxon>Sordariomycetes</taxon>
        <taxon>Hypocreomycetidae</taxon>
        <taxon>Hypocreales</taxon>
        <taxon>Clavicipitaceae</taxon>
        <taxon>Ustilaginoidea</taxon>
    </lineage>
</organism>
<dbReference type="RefSeq" id="XP_042996504.1">
    <property type="nucleotide sequence ID" value="XM_043140570.1"/>
</dbReference>
<dbReference type="GeneID" id="66063850"/>
<dbReference type="KEGG" id="uvi:66063850"/>
<keyword evidence="3" id="KW-1185">Reference proteome</keyword>
<feature type="region of interest" description="Disordered" evidence="1">
    <location>
        <begin position="1"/>
        <end position="25"/>
    </location>
</feature>
<dbReference type="AlphaFoldDB" id="A0A8E5MGQ3"/>
<evidence type="ECO:0000313" key="2">
    <source>
        <dbReference type="EMBL" id="QUC18831.1"/>
    </source>
</evidence>
<dbReference type="Proteomes" id="UP000027002">
    <property type="component" value="Chromosome 2"/>
</dbReference>
<protein>
    <submittedName>
        <fullName evidence="2">Uncharacterized protein</fullName>
    </submittedName>
</protein>
<gene>
    <name evidence="2" type="ORF">UV8b_03072</name>
</gene>